<dbReference type="GO" id="GO:0016757">
    <property type="term" value="F:glycosyltransferase activity"/>
    <property type="evidence" value="ECO:0007669"/>
    <property type="project" value="TreeGrafter"/>
</dbReference>
<dbReference type="InterPro" id="IPR028098">
    <property type="entry name" value="Glyco_trans_4-like_N"/>
</dbReference>
<dbReference type="STRING" id="941907.SAMN06295910_0971"/>
<evidence type="ECO:0000313" key="3">
    <source>
        <dbReference type="Proteomes" id="UP000192934"/>
    </source>
</evidence>
<keyword evidence="3" id="KW-1185">Reference proteome</keyword>
<gene>
    <name evidence="2" type="ORF">SAMN06295910_0971</name>
</gene>
<organism evidence="2 3">
    <name type="scientific">Allosphingosinicella indica</name>
    <dbReference type="NCBI Taxonomy" id="941907"/>
    <lineage>
        <taxon>Bacteria</taxon>
        <taxon>Pseudomonadati</taxon>
        <taxon>Pseudomonadota</taxon>
        <taxon>Alphaproteobacteria</taxon>
        <taxon>Sphingomonadales</taxon>
        <taxon>Sphingomonadaceae</taxon>
        <taxon>Allosphingosinicella</taxon>
    </lineage>
</organism>
<evidence type="ECO:0000313" key="2">
    <source>
        <dbReference type="EMBL" id="SMF62222.1"/>
    </source>
</evidence>
<keyword evidence="2" id="KW-0808">Transferase</keyword>
<dbReference type="EMBL" id="LT840185">
    <property type="protein sequence ID" value="SMF62222.1"/>
    <property type="molecule type" value="Genomic_DNA"/>
</dbReference>
<dbReference type="PANTHER" id="PTHR12526:SF638">
    <property type="entry name" value="SPORE COAT PROTEIN SA"/>
    <property type="match status" value="1"/>
</dbReference>
<dbReference type="Proteomes" id="UP000192934">
    <property type="component" value="Chromosome I"/>
</dbReference>
<name>A0A1X7G1E5_9SPHN</name>
<sequence>MGSKLANKRIVLAINASWNIINFRLGLVRGLQAAGYEVIALAPPDRFSPALADHGITFIPIDLDPRGTSVTADLDLLRRYRKVLREVRPAAFLAYTIKPNIYGSIAARMLDIPVINNIAGLGDTFIGNTWLNRLVRGLYRLALSRSPVIFFQNPDDRALFLSRKIVRDAQTRLLPGSGVDLDRFSPPAATGRQDGAVTFLMVARLLRSKGVADFVEAGRMVRTKHPHTQFQLLGLVQDGKDAIPRAEIDHWVNEGAITFLGGADDVRPFIAAADCIVLPTYYPEGTPRSLLEAAAMGRPLIASDMPGCREIVEDGRNGFRFPARDVCALAERMTTIAEMSSVERAAMGAKSRRKVETQFDERIVIERYREALDIALTR</sequence>
<feature type="domain" description="Glycosyltransferase subfamily 4-like N-terminal" evidence="1">
    <location>
        <begin position="26"/>
        <end position="175"/>
    </location>
</feature>
<dbReference type="PANTHER" id="PTHR12526">
    <property type="entry name" value="GLYCOSYLTRANSFERASE"/>
    <property type="match status" value="1"/>
</dbReference>
<dbReference type="Pfam" id="PF13692">
    <property type="entry name" value="Glyco_trans_1_4"/>
    <property type="match status" value="1"/>
</dbReference>
<dbReference type="AlphaFoldDB" id="A0A1X7G1E5"/>
<evidence type="ECO:0000259" key="1">
    <source>
        <dbReference type="Pfam" id="PF13579"/>
    </source>
</evidence>
<protein>
    <submittedName>
        <fullName evidence="2">Glycosyltransferase involved in cell wall bisynthesis</fullName>
    </submittedName>
</protein>
<dbReference type="Pfam" id="PF13579">
    <property type="entry name" value="Glyco_trans_4_4"/>
    <property type="match status" value="1"/>
</dbReference>
<dbReference type="SUPFAM" id="SSF53756">
    <property type="entry name" value="UDP-Glycosyltransferase/glycogen phosphorylase"/>
    <property type="match status" value="1"/>
</dbReference>
<dbReference type="CDD" id="cd03808">
    <property type="entry name" value="GT4_CapM-like"/>
    <property type="match status" value="1"/>
</dbReference>
<proteinExistence type="predicted"/>
<dbReference type="Gene3D" id="3.40.50.2000">
    <property type="entry name" value="Glycogen Phosphorylase B"/>
    <property type="match status" value="2"/>
</dbReference>
<accession>A0A1X7G1E5</accession>
<reference evidence="3" key="1">
    <citation type="submission" date="2017-04" db="EMBL/GenBank/DDBJ databases">
        <authorList>
            <person name="Varghese N."/>
            <person name="Submissions S."/>
        </authorList>
    </citation>
    <scope>NUCLEOTIDE SEQUENCE [LARGE SCALE GENOMIC DNA]</scope>
    <source>
        <strain evidence="3">Dd16</strain>
    </source>
</reference>